<reference evidence="2 3" key="1">
    <citation type="submission" date="2020-01" db="EMBL/GenBank/DDBJ databases">
        <authorList>
            <person name="Gulvik C.A."/>
            <person name="Batra D.G."/>
        </authorList>
    </citation>
    <scope>NUCLEOTIDE SEQUENCE [LARGE SCALE GENOMIC DNA]</scope>
    <source>
        <strain evidence="2 3">W9323</strain>
    </source>
</reference>
<dbReference type="KEGG" id="kpul:GXN76_09395"/>
<dbReference type="GO" id="GO:0015234">
    <property type="term" value="F:thiamine transmembrane transporter activity"/>
    <property type="evidence" value="ECO:0007669"/>
    <property type="project" value="InterPro"/>
</dbReference>
<keyword evidence="1" id="KW-0812">Transmembrane</keyword>
<feature type="transmembrane region" description="Helical" evidence="1">
    <location>
        <begin position="7"/>
        <end position="25"/>
    </location>
</feature>
<sequence length="183" mass="19928">MERQRLKIMMEIAVMAGVGGILSTITPFRLWAYGGSVSLAMVPIVIIAFRRGLVAGVTSGLLVGLINFLMNPTITHPIQVVLDYPVAYAALGMAGIVTITDQTENKVKITNMAWAIALGGFLRLTAHFISGVVWFGAYAPEAFSPVLYSFLYNISYIFPDVLISILVMAVLIVKAPHLVMVRR</sequence>
<feature type="transmembrane region" description="Helical" evidence="1">
    <location>
        <begin position="112"/>
        <end position="138"/>
    </location>
</feature>
<dbReference type="Proteomes" id="UP000503088">
    <property type="component" value="Chromosome"/>
</dbReference>
<dbReference type="Pfam" id="PF09515">
    <property type="entry name" value="Thia_YuaJ"/>
    <property type="match status" value="1"/>
</dbReference>
<dbReference type="GO" id="GO:0005886">
    <property type="term" value="C:plasma membrane"/>
    <property type="evidence" value="ECO:0007669"/>
    <property type="project" value="InterPro"/>
</dbReference>
<dbReference type="NCBIfam" id="TIGR02357">
    <property type="entry name" value="ECF_ThiT_YuaJ"/>
    <property type="match status" value="1"/>
</dbReference>
<keyword evidence="3" id="KW-1185">Reference proteome</keyword>
<gene>
    <name evidence="2" type="primary">thiT</name>
    <name evidence="2" type="ORF">GXN76_09395</name>
</gene>
<evidence type="ECO:0000313" key="2">
    <source>
        <dbReference type="EMBL" id="QKG84669.1"/>
    </source>
</evidence>
<organism evidence="2 3">
    <name type="scientific">Kroppenstedtia pulmonis</name>
    <dbReference type="NCBI Taxonomy" id="1380685"/>
    <lineage>
        <taxon>Bacteria</taxon>
        <taxon>Bacillati</taxon>
        <taxon>Bacillota</taxon>
        <taxon>Bacilli</taxon>
        <taxon>Bacillales</taxon>
        <taxon>Thermoactinomycetaceae</taxon>
        <taxon>Kroppenstedtia</taxon>
    </lineage>
</organism>
<dbReference type="RefSeq" id="WP_173222598.1">
    <property type="nucleotide sequence ID" value="NZ_CP048104.1"/>
</dbReference>
<dbReference type="EMBL" id="CP048104">
    <property type="protein sequence ID" value="QKG84669.1"/>
    <property type="molecule type" value="Genomic_DNA"/>
</dbReference>
<name>A0A7D3XMY8_9BACL</name>
<keyword evidence="1" id="KW-0472">Membrane</keyword>
<dbReference type="Gene3D" id="1.10.1760.20">
    <property type="match status" value="1"/>
</dbReference>
<feature type="transmembrane region" description="Helical" evidence="1">
    <location>
        <begin position="53"/>
        <end position="70"/>
    </location>
</feature>
<dbReference type="InterPro" id="IPR012651">
    <property type="entry name" value="Thia_Transptr_ThiT"/>
</dbReference>
<proteinExistence type="predicted"/>
<accession>A0A7D3XMY8</accession>
<keyword evidence="1" id="KW-1133">Transmembrane helix</keyword>
<protein>
    <submittedName>
        <fullName evidence="2">Energy-coupled thiamine transporter ThiT</fullName>
    </submittedName>
</protein>
<evidence type="ECO:0000256" key="1">
    <source>
        <dbReference type="SAM" id="Phobius"/>
    </source>
</evidence>
<dbReference type="AlphaFoldDB" id="A0A7D3XMY8"/>
<evidence type="ECO:0000313" key="3">
    <source>
        <dbReference type="Proteomes" id="UP000503088"/>
    </source>
</evidence>
<feature type="transmembrane region" description="Helical" evidence="1">
    <location>
        <begin position="150"/>
        <end position="173"/>
    </location>
</feature>